<dbReference type="InterPro" id="IPR018376">
    <property type="entry name" value="Enoyl-CoA_hyd/isom_CS"/>
</dbReference>
<accession>A0A086SXP6</accession>
<reference evidence="4" key="1">
    <citation type="journal article" date="2014" name="Genome Announc.">
        <title>Genome sequence and annotation of Acremonium chrysogenum, producer of the beta-lactam antibiotic cephalosporin C.</title>
        <authorList>
            <person name="Terfehr D."/>
            <person name="Dahlmann T.A."/>
            <person name="Specht T."/>
            <person name="Zadra I."/>
            <person name="Kuernsteiner H."/>
            <person name="Kueck U."/>
        </authorList>
    </citation>
    <scope>NUCLEOTIDE SEQUENCE [LARGE SCALE GENOMIC DNA]</scope>
    <source>
        <strain evidence="4">ATCC 11550 / CBS 779.69 / DSM 880 / IAM 14645 / JCM 23072 / IMI 49137</strain>
    </source>
</reference>
<dbReference type="PANTHER" id="PTHR43802:SF1">
    <property type="entry name" value="IP11341P-RELATED"/>
    <property type="match status" value="1"/>
</dbReference>
<comment type="caution">
    <text evidence="3">The sequence shown here is derived from an EMBL/GenBank/DDBJ whole genome shotgun (WGS) entry which is preliminary data.</text>
</comment>
<gene>
    <name evidence="3" type="ORF">ACRE_073990</name>
</gene>
<dbReference type="EMBL" id="JPKY01000111">
    <property type="protein sequence ID" value="KFH41878.1"/>
    <property type="molecule type" value="Genomic_DNA"/>
</dbReference>
<protein>
    <submittedName>
        <fullName evidence="3">Carnitinyl-CoA dehydratase-like protein</fullName>
    </submittedName>
</protein>
<dbReference type="Gene3D" id="3.90.226.10">
    <property type="entry name" value="2-enoyl-CoA Hydratase, Chain A, domain 1"/>
    <property type="match status" value="1"/>
</dbReference>
<evidence type="ECO:0000313" key="3">
    <source>
        <dbReference type="EMBL" id="KFH41878.1"/>
    </source>
</evidence>
<dbReference type="OrthoDB" id="2018133at2759"/>
<organism evidence="3 4">
    <name type="scientific">Hapsidospora chrysogenum (strain ATCC 11550 / CBS 779.69 / DSM 880 / IAM 14645 / JCM 23072 / IMI 49137)</name>
    <name type="common">Acremonium chrysogenum</name>
    <dbReference type="NCBI Taxonomy" id="857340"/>
    <lineage>
        <taxon>Eukaryota</taxon>
        <taxon>Fungi</taxon>
        <taxon>Dikarya</taxon>
        <taxon>Ascomycota</taxon>
        <taxon>Pezizomycotina</taxon>
        <taxon>Sordariomycetes</taxon>
        <taxon>Hypocreomycetidae</taxon>
        <taxon>Hypocreales</taxon>
        <taxon>Bionectriaceae</taxon>
        <taxon>Hapsidospora</taxon>
    </lineage>
</organism>
<dbReference type="PROSITE" id="PS00166">
    <property type="entry name" value="ENOYL_COA_HYDRATASE"/>
    <property type="match status" value="1"/>
</dbReference>
<name>A0A086SXP6_HAPC1</name>
<dbReference type="CDD" id="cd06558">
    <property type="entry name" value="crotonase-like"/>
    <property type="match status" value="1"/>
</dbReference>
<dbReference type="AlphaFoldDB" id="A0A086SXP6"/>
<dbReference type="Gene3D" id="1.10.287.2460">
    <property type="match status" value="1"/>
</dbReference>
<comment type="similarity">
    <text evidence="1 2">Belongs to the enoyl-CoA hydratase/isomerase family.</text>
</comment>
<evidence type="ECO:0000313" key="4">
    <source>
        <dbReference type="Proteomes" id="UP000029964"/>
    </source>
</evidence>
<dbReference type="STRING" id="857340.A0A086SXP6"/>
<dbReference type="InterPro" id="IPR029045">
    <property type="entry name" value="ClpP/crotonase-like_dom_sf"/>
</dbReference>
<dbReference type="NCBIfam" id="NF006108">
    <property type="entry name" value="PRK08259.1"/>
    <property type="match status" value="1"/>
</dbReference>
<sequence>MGSEPSASPILVTKSPDGITTITINRPAVRNCINHATSLQLASVFRDFDADPAQKVCVLTGAGPNFCAGYDLREVAGAAGPGEQLHVAEPVDKVNGANGPMGPSRMSLSKPVIAAVSGYAVAGGLELSLLADMRVVDKSAVFGVFCRRFGVPLIDGGTVRLTKVIGLGRAMDMVLTGRPVGADEALSFGLANRVVETGKALDAALELARDIARFPQQCLRADLSSMRHATYDTTSLEDALRYEFSGGSNVIQEESVEGATKFTKGVGRSGSFKAKF</sequence>
<dbReference type="Pfam" id="PF00378">
    <property type="entry name" value="ECH_1"/>
    <property type="match status" value="1"/>
</dbReference>
<dbReference type="PANTHER" id="PTHR43802">
    <property type="entry name" value="ENOYL-COA HYDRATASE"/>
    <property type="match status" value="1"/>
</dbReference>
<dbReference type="SUPFAM" id="SSF52096">
    <property type="entry name" value="ClpP/crotonase"/>
    <property type="match status" value="1"/>
</dbReference>
<dbReference type="HOGENOM" id="CLU_009834_7_4_1"/>
<keyword evidence="4" id="KW-1185">Reference proteome</keyword>
<dbReference type="Proteomes" id="UP000029964">
    <property type="component" value="Unassembled WGS sequence"/>
</dbReference>
<dbReference type="InterPro" id="IPR001753">
    <property type="entry name" value="Enoyl-CoA_hydra/iso"/>
</dbReference>
<dbReference type="GO" id="GO:0003824">
    <property type="term" value="F:catalytic activity"/>
    <property type="evidence" value="ECO:0007669"/>
    <property type="project" value="InterPro"/>
</dbReference>
<proteinExistence type="inferred from homology"/>
<evidence type="ECO:0000256" key="2">
    <source>
        <dbReference type="RuleBase" id="RU003707"/>
    </source>
</evidence>
<evidence type="ECO:0000256" key="1">
    <source>
        <dbReference type="ARBA" id="ARBA00005254"/>
    </source>
</evidence>